<dbReference type="PANTHER" id="PTHR25462">
    <property type="entry name" value="BONUS, ISOFORM C-RELATED"/>
    <property type="match status" value="1"/>
</dbReference>
<dbReference type="Pfam" id="PF00643">
    <property type="entry name" value="zf-B_box"/>
    <property type="match status" value="1"/>
</dbReference>
<dbReference type="InterPro" id="IPR047153">
    <property type="entry name" value="TRIM45/56/19-like"/>
</dbReference>
<dbReference type="InterPro" id="IPR011042">
    <property type="entry name" value="6-blade_b-propeller_TolB-like"/>
</dbReference>
<organism evidence="3 4">
    <name type="scientific">Mizuhopecten yessoensis</name>
    <name type="common">Japanese scallop</name>
    <name type="synonym">Patinopecten yessoensis</name>
    <dbReference type="NCBI Taxonomy" id="6573"/>
    <lineage>
        <taxon>Eukaryota</taxon>
        <taxon>Metazoa</taxon>
        <taxon>Spiralia</taxon>
        <taxon>Lophotrochozoa</taxon>
        <taxon>Mollusca</taxon>
        <taxon>Bivalvia</taxon>
        <taxon>Autobranchia</taxon>
        <taxon>Pteriomorphia</taxon>
        <taxon>Pectinida</taxon>
        <taxon>Pectinoidea</taxon>
        <taxon>Pectinidae</taxon>
        <taxon>Mizuhopecten</taxon>
    </lineage>
</organism>
<dbReference type="CDD" id="cd19757">
    <property type="entry name" value="Bbox1"/>
    <property type="match status" value="1"/>
</dbReference>
<dbReference type="GO" id="GO:0008270">
    <property type="term" value="F:zinc ion binding"/>
    <property type="evidence" value="ECO:0007669"/>
    <property type="project" value="UniProtKB-KW"/>
</dbReference>
<keyword evidence="1" id="KW-0862">Zinc</keyword>
<dbReference type="Gene3D" id="2.120.10.30">
    <property type="entry name" value="TolB, C-terminal domain"/>
    <property type="match status" value="1"/>
</dbReference>
<dbReference type="GO" id="GO:0061630">
    <property type="term" value="F:ubiquitin protein ligase activity"/>
    <property type="evidence" value="ECO:0007669"/>
    <property type="project" value="TreeGrafter"/>
</dbReference>
<keyword evidence="1" id="KW-0479">Metal-binding</keyword>
<feature type="domain" description="B box-type" evidence="2">
    <location>
        <begin position="11"/>
        <end position="44"/>
    </location>
</feature>
<gene>
    <name evidence="3" type="ORF">KP79_PYT12992</name>
</gene>
<dbReference type="PANTHER" id="PTHR25462:SF296">
    <property type="entry name" value="MEIOTIC P26, ISOFORM F"/>
    <property type="match status" value="1"/>
</dbReference>
<dbReference type="OrthoDB" id="6067919at2759"/>
<accession>A0A210QC29</accession>
<dbReference type="AlphaFoldDB" id="A0A210QC29"/>
<reference evidence="3 4" key="1">
    <citation type="journal article" date="2017" name="Nat. Ecol. Evol.">
        <title>Scallop genome provides insights into evolution of bilaterian karyotype and development.</title>
        <authorList>
            <person name="Wang S."/>
            <person name="Zhang J."/>
            <person name="Jiao W."/>
            <person name="Li J."/>
            <person name="Xun X."/>
            <person name="Sun Y."/>
            <person name="Guo X."/>
            <person name="Huan P."/>
            <person name="Dong B."/>
            <person name="Zhang L."/>
            <person name="Hu X."/>
            <person name="Sun X."/>
            <person name="Wang J."/>
            <person name="Zhao C."/>
            <person name="Wang Y."/>
            <person name="Wang D."/>
            <person name="Huang X."/>
            <person name="Wang R."/>
            <person name="Lv J."/>
            <person name="Li Y."/>
            <person name="Zhang Z."/>
            <person name="Liu B."/>
            <person name="Lu W."/>
            <person name="Hui Y."/>
            <person name="Liang J."/>
            <person name="Zhou Z."/>
            <person name="Hou R."/>
            <person name="Li X."/>
            <person name="Liu Y."/>
            <person name="Li H."/>
            <person name="Ning X."/>
            <person name="Lin Y."/>
            <person name="Zhao L."/>
            <person name="Xing Q."/>
            <person name="Dou J."/>
            <person name="Li Y."/>
            <person name="Mao J."/>
            <person name="Guo H."/>
            <person name="Dou H."/>
            <person name="Li T."/>
            <person name="Mu C."/>
            <person name="Jiang W."/>
            <person name="Fu Q."/>
            <person name="Fu X."/>
            <person name="Miao Y."/>
            <person name="Liu J."/>
            <person name="Yu Q."/>
            <person name="Li R."/>
            <person name="Liao H."/>
            <person name="Li X."/>
            <person name="Kong Y."/>
            <person name="Jiang Z."/>
            <person name="Chourrout D."/>
            <person name="Li R."/>
            <person name="Bao Z."/>
        </authorList>
    </citation>
    <scope>NUCLEOTIDE SEQUENCE [LARGE SCALE GENOMIC DNA]</scope>
    <source>
        <strain evidence="3 4">PY_sf001</strain>
    </source>
</reference>
<dbReference type="Gene3D" id="3.30.160.60">
    <property type="entry name" value="Classic Zinc Finger"/>
    <property type="match status" value="1"/>
</dbReference>
<evidence type="ECO:0000259" key="2">
    <source>
        <dbReference type="PROSITE" id="PS50119"/>
    </source>
</evidence>
<protein>
    <recommendedName>
        <fullName evidence="2">B box-type domain-containing protein</fullName>
    </recommendedName>
</protein>
<dbReference type="PROSITE" id="PS50119">
    <property type="entry name" value="ZF_BBOX"/>
    <property type="match status" value="1"/>
</dbReference>
<comment type="caution">
    <text evidence="3">The sequence shown here is derived from an EMBL/GenBank/DDBJ whole genome shotgun (WGS) entry which is preliminary data.</text>
</comment>
<name>A0A210QC29_MIZYE</name>
<evidence type="ECO:0000313" key="3">
    <source>
        <dbReference type="EMBL" id="OWF46278.1"/>
    </source>
</evidence>
<keyword evidence="1" id="KW-0863">Zinc-finger</keyword>
<dbReference type="Proteomes" id="UP000242188">
    <property type="component" value="Unassembled WGS sequence"/>
</dbReference>
<dbReference type="SUPFAM" id="SSF57845">
    <property type="entry name" value="B-box zinc-binding domain"/>
    <property type="match status" value="1"/>
</dbReference>
<dbReference type="InterPro" id="IPR000315">
    <property type="entry name" value="Znf_B-box"/>
</dbReference>
<proteinExistence type="predicted"/>
<dbReference type="SUPFAM" id="SSF101898">
    <property type="entry name" value="NHL repeat"/>
    <property type="match status" value="1"/>
</dbReference>
<evidence type="ECO:0000256" key="1">
    <source>
        <dbReference type="PROSITE-ProRule" id="PRU00024"/>
    </source>
</evidence>
<sequence>MADTIDTACGCGSRNISLFCNDCECFLCSDCLVDNHKKHDFAKLHDVAKSKRIQLDEIVEEGRDSLVSLLQTNLAFIQENMGLETKNHDVVLGQISNRASFLEKELVSLKESYIKHLREFSQGRHHYLNGLQTLLSEVLAAALEYPAACDSEQNEAKNVQVVMLEMKLQRALSMISQMSKWPTTPCVELTYTDADKSSDHDISILKTLFGSIKQKNSESMKDISLMESMNNNVISLTGRVNENKGACVAVLDVDDAVCIDEMFPVAGSDEVFVKSGKSFYKTNLNKCKLFMSDIKDIAMMKDGTVLVINNEDTCVHQVLPDGASRVFANMCPCQPHCVFVSSTGSVQVVMQEEGHHPVVLAEFNNYEMKVKDMRVEDIDLSFVRFRKDISGRLYYIKMSYFPLIESVHVLNETESNPNPECYPIAGIFGYDPSAACRPLDACIDDEGRVIIVDHKNNAIYLQDQEGRLVSMLVAPQQHLLTSPRSVLLVKDQLWIACDDRKIHIFNYKQLIMDRKKEAEVLISDS</sequence>
<keyword evidence="4" id="KW-1185">Reference proteome</keyword>
<evidence type="ECO:0000313" key="4">
    <source>
        <dbReference type="Proteomes" id="UP000242188"/>
    </source>
</evidence>
<dbReference type="EMBL" id="NEDP02004225">
    <property type="protein sequence ID" value="OWF46278.1"/>
    <property type="molecule type" value="Genomic_DNA"/>
</dbReference>